<feature type="DNA-binding region" description="HMG box" evidence="20">
    <location>
        <begin position="92"/>
        <end position="160"/>
    </location>
</feature>
<dbReference type="Proteomes" id="UP000233040">
    <property type="component" value="Unassembled WGS sequence"/>
</dbReference>
<keyword evidence="15 20" id="KW-0539">Nucleus</keyword>
<dbReference type="PROSITE" id="PS00353">
    <property type="entry name" value="HMG_BOX_1"/>
    <property type="match status" value="1"/>
</dbReference>
<comment type="function">
    <text evidence="16">Multifunctional protein with various roles in different cellular compartments. May act in a redox sensitive manner. Associates with chromatin and binds DNA with a preference for non-canonical DNA structures such as single-stranded DNA. Can bend DNA and enhance DNA flexibility by looping thus providing a mechanism to promote activities on various gene promoters. Proposed to be involved in the innate immune response to nucleic acids by acting as a cytoplasmic promiscuous immunogenic DNA/RNA sensor. Negatively regulates B-cell and myeloid cell differentiation. In hematopoietic stem cells may regulate the balance between self-renewal and differentiation. Involved in negative regulation of canonical Wnt signaling.</text>
</comment>
<accession>A0A2K5RC88</accession>
<evidence type="ECO:0000256" key="9">
    <source>
        <dbReference type="ARBA" id="ARBA00022859"/>
    </source>
</evidence>
<keyword evidence="11" id="KW-0558">Oxidation</keyword>
<dbReference type="FunFam" id="1.10.30.10:FF:000013">
    <property type="entry name" value="High mobility group protein B3"/>
    <property type="match status" value="1"/>
</dbReference>
<evidence type="ECO:0000256" key="19">
    <source>
        <dbReference type="ARBA" id="ARBA00077898"/>
    </source>
</evidence>
<evidence type="ECO:0000256" key="1">
    <source>
        <dbReference type="ARBA" id="ARBA00004123"/>
    </source>
</evidence>
<dbReference type="OMA" id="CAEYKSK"/>
<evidence type="ECO:0000256" key="13">
    <source>
        <dbReference type="ARBA" id="ARBA00023157"/>
    </source>
</evidence>
<feature type="region of interest" description="Disordered" evidence="21">
    <location>
        <begin position="52"/>
        <end position="97"/>
    </location>
</feature>
<keyword evidence="14" id="KW-0804">Transcription</keyword>
<dbReference type="Gene3D" id="1.10.30.10">
    <property type="entry name" value="High mobility group box domain"/>
    <property type="match status" value="2"/>
</dbReference>
<dbReference type="InterPro" id="IPR050342">
    <property type="entry name" value="HMGB"/>
</dbReference>
<dbReference type="SMART" id="SM00398">
    <property type="entry name" value="HMG"/>
    <property type="match status" value="2"/>
</dbReference>
<evidence type="ECO:0000256" key="4">
    <source>
        <dbReference type="ARBA" id="ARBA00008774"/>
    </source>
</evidence>
<dbReference type="PRINTS" id="PR00886">
    <property type="entry name" value="HIGHMOBLTY12"/>
</dbReference>
<dbReference type="FunFam" id="1.10.30.10:FF:000017">
    <property type="entry name" value="high mobility group protein B3"/>
    <property type="match status" value="1"/>
</dbReference>
<dbReference type="InterPro" id="IPR009071">
    <property type="entry name" value="HMG_box_dom"/>
</dbReference>
<dbReference type="Pfam" id="PF00505">
    <property type="entry name" value="HMG_box"/>
    <property type="match status" value="1"/>
</dbReference>
<organism evidence="23 24">
    <name type="scientific">Cebus imitator</name>
    <name type="common">Panamanian white-faced capuchin</name>
    <name type="synonym">Cebus capucinus imitator</name>
    <dbReference type="NCBI Taxonomy" id="2715852"/>
    <lineage>
        <taxon>Eukaryota</taxon>
        <taxon>Metazoa</taxon>
        <taxon>Chordata</taxon>
        <taxon>Craniata</taxon>
        <taxon>Vertebrata</taxon>
        <taxon>Euteleostomi</taxon>
        <taxon>Mammalia</taxon>
        <taxon>Eutheria</taxon>
        <taxon>Euarchontoglires</taxon>
        <taxon>Primates</taxon>
        <taxon>Haplorrhini</taxon>
        <taxon>Platyrrhini</taxon>
        <taxon>Cebidae</taxon>
        <taxon>Cebinae</taxon>
        <taxon>Cebus</taxon>
    </lineage>
</organism>
<keyword evidence="12 20" id="KW-0238">DNA-binding</keyword>
<name>A0A2K5RC88_CEBIM</name>
<keyword evidence="5" id="KW-0158">Chromosome</keyword>
<dbReference type="Pfam" id="PF09011">
    <property type="entry name" value="HMG_box_2"/>
    <property type="match status" value="1"/>
</dbReference>
<dbReference type="Ensembl" id="ENSCCAT00000043256.1">
    <property type="protein sequence ID" value="ENSCCAP00000025732.1"/>
    <property type="gene ID" value="ENSCCAG00000030651.1"/>
</dbReference>
<evidence type="ECO:0000259" key="22">
    <source>
        <dbReference type="PROSITE" id="PS50118"/>
    </source>
</evidence>
<feature type="region of interest" description="Disordered" evidence="21">
    <location>
        <begin position="166"/>
        <end position="201"/>
    </location>
</feature>
<evidence type="ECO:0000256" key="17">
    <source>
        <dbReference type="ARBA" id="ARBA00073418"/>
    </source>
</evidence>
<evidence type="ECO:0000256" key="18">
    <source>
        <dbReference type="ARBA" id="ARBA00075655"/>
    </source>
</evidence>
<evidence type="ECO:0000256" key="15">
    <source>
        <dbReference type="ARBA" id="ARBA00023242"/>
    </source>
</evidence>
<feature type="domain" description="HMG box" evidence="22">
    <location>
        <begin position="9"/>
        <end position="79"/>
    </location>
</feature>
<dbReference type="SUPFAM" id="SSF47095">
    <property type="entry name" value="HMG-box"/>
    <property type="match status" value="2"/>
</dbReference>
<feature type="domain" description="HMG box" evidence="22">
    <location>
        <begin position="92"/>
        <end position="160"/>
    </location>
</feature>
<feature type="DNA-binding region" description="HMG box" evidence="20">
    <location>
        <begin position="9"/>
        <end position="79"/>
    </location>
</feature>
<evidence type="ECO:0000256" key="12">
    <source>
        <dbReference type="ARBA" id="ARBA00023125"/>
    </source>
</evidence>
<dbReference type="GO" id="GO:0005737">
    <property type="term" value="C:cytoplasm"/>
    <property type="evidence" value="ECO:0007669"/>
    <property type="project" value="UniProtKB-SubCell"/>
</dbReference>
<evidence type="ECO:0000256" key="8">
    <source>
        <dbReference type="ARBA" id="ARBA00022737"/>
    </source>
</evidence>
<dbReference type="GeneTree" id="ENSGT00940000153299"/>
<protein>
    <recommendedName>
        <fullName evidence="17">High mobility group protein B3</fullName>
    </recommendedName>
    <alternativeName>
        <fullName evidence="19">High mobility group protein 2a</fullName>
    </alternativeName>
    <alternativeName>
        <fullName evidence="18">High mobility group protein 4</fullName>
    </alternativeName>
</protein>
<evidence type="ECO:0000256" key="5">
    <source>
        <dbReference type="ARBA" id="ARBA00022454"/>
    </source>
</evidence>
<dbReference type="GO" id="GO:0005694">
    <property type="term" value="C:chromosome"/>
    <property type="evidence" value="ECO:0007669"/>
    <property type="project" value="UniProtKB-SubCell"/>
</dbReference>
<evidence type="ECO:0000313" key="23">
    <source>
        <dbReference type="Ensembl" id="ENSCCAP00000025732.1"/>
    </source>
</evidence>
<feature type="compositionally biased region" description="Basic and acidic residues" evidence="21">
    <location>
        <begin position="52"/>
        <end position="77"/>
    </location>
</feature>
<sequence>MAKGDPKKPKGKVSAYVFFVQMCREEHKKKNPEVPVNFAEFSKKCSERWKTMSRKEKSKLDEMIKADKVRYHQEMKDSGPATGGKKKDPNAPKRPPSGFFLFCSEFRPEIKSTNPGISIGDVAKKLGEMWNNLNDSKKQPYITKAAKLKERYEEDCAEYKSKGKFDGAKGPAKVVRKRRRRRMNKKTVHLSPCEHLGERSN</sequence>
<keyword evidence="24" id="KW-1185">Reference proteome</keyword>
<keyword evidence="9" id="KW-0391">Immunity</keyword>
<dbReference type="GO" id="GO:0045087">
    <property type="term" value="P:innate immune response"/>
    <property type="evidence" value="ECO:0007669"/>
    <property type="project" value="UniProtKB-KW"/>
</dbReference>
<evidence type="ECO:0000256" key="3">
    <source>
        <dbReference type="ARBA" id="ARBA00004496"/>
    </source>
</evidence>
<dbReference type="InterPro" id="IPR036910">
    <property type="entry name" value="HMG_box_dom_sf"/>
</dbReference>
<evidence type="ECO:0000256" key="6">
    <source>
        <dbReference type="ARBA" id="ARBA00022490"/>
    </source>
</evidence>
<reference evidence="23" key="2">
    <citation type="submission" date="2025-09" db="UniProtKB">
        <authorList>
            <consortium name="Ensembl"/>
        </authorList>
    </citation>
    <scope>IDENTIFICATION</scope>
</reference>
<dbReference type="PANTHER" id="PTHR48112:SF32">
    <property type="entry name" value="HIGH MOBILITY GROUP PROTEIN B3"/>
    <property type="match status" value="1"/>
</dbReference>
<keyword evidence="10" id="KW-0805">Transcription regulation</keyword>
<evidence type="ECO:0000256" key="11">
    <source>
        <dbReference type="ARBA" id="ARBA00023097"/>
    </source>
</evidence>
<evidence type="ECO:0000313" key="24">
    <source>
        <dbReference type="Proteomes" id="UP000233040"/>
    </source>
</evidence>
<evidence type="ECO:0000256" key="14">
    <source>
        <dbReference type="ARBA" id="ARBA00023163"/>
    </source>
</evidence>
<dbReference type="PANTHER" id="PTHR48112">
    <property type="entry name" value="HIGH MOBILITY GROUP PROTEIN DSP1"/>
    <property type="match status" value="1"/>
</dbReference>
<evidence type="ECO:0000256" key="10">
    <source>
        <dbReference type="ARBA" id="ARBA00023015"/>
    </source>
</evidence>
<evidence type="ECO:0000256" key="7">
    <source>
        <dbReference type="ARBA" id="ARBA00022588"/>
    </source>
</evidence>
<evidence type="ECO:0000256" key="2">
    <source>
        <dbReference type="ARBA" id="ARBA00004286"/>
    </source>
</evidence>
<proteinExistence type="inferred from homology"/>
<comment type="subcellular location">
    <subcellularLocation>
        <location evidence="2">Chromosome</location>
    </subcellularLocation>
    <subcellularLocation>
        <location evidence="3">Cytoplasm</location>
    </subcellularLocation>
    <subcellularLocation>
        <location evidence="1">Nucleus</location>
    </subcellularLocation>
</comment>
<feature type="compositionally biased region" description="Basic residues" evidence="21">
    <location>
        <begin position="174"/>
        <end position="188"/>
    </location>
</feature>
<evidence type="ECO:0000256" key="21">
    <source>
        <dbReference type="SAM" id="MobiDB-lite"/>
    </source>
</evidence>
<dbReference type="GO" id="GO:0003677">
    <property type="term" value="F:DNA binding"/>
    <property type="evidence" value="ECO:0007669"/>
    <property type="project" value="UniProtKB-UniRule"/>
</dbReference>
<reference evidence="23" key="1">
    <citation type="submission" date="2025-08" db="UniProtKB">
        <authorList>
            <consortium name="Ensembl"/>
        </authorList>
    </citation>
    <scope>IDENTIFICATION</scope>
</reference>
<dbReference type="CDD" id="cd21978">
    <property type="entry name" value="HMG-box_HMGB_rpt1"/>
    <property type="match status" value="1"/>
</dbReference>
<dbReference type="GO" id="GO:0005634">
    <property type="term" value="C:nucleus"/>
    <property type="evidence" value="ECO:0007669"/>
    <property type="project" value="UniProtKB-SubCell"/>
</dbReference>
<dbReference type="CDD" id="cd21979">
    <property type="entry name" value="HMG-box_HMGB_rpt2"/>
    <property type="match status" value="1"/>
</dbReference>
<evidence type="ECO:0000256" key="16">
    <source>
        <dbReference type="ARBA" id="ARBA00055449"/>
    </source>
</evidence>
<dbReference type="InterPro" id="IPR017967">
    <property type="entry name" value="HMG_boxA_CS"/>
</dbReference>
<dbReference type="STRING" id="9516.ENSCCAP00000025732"/>
<keyword evidence="7" id="KW-0399">Innate immunity</keyword>
<evidence type="ECO:0000256" key="20">
    <source>
        <dbReference type="PROSITE-ProRule" id="PRU00267"/>
    </source>
</evidence>
<keyword evidence="13" id="KW-1015">Disulfide bond</keyword>
<keyword evidence="8" id="KW-0677">Repeat</keyword>
<dbReference type="PROSITE" id="PS50118">
    <property type="entry name" value="HMG_BOX_2"/>
    <property type="match status" value="2"/>
</dbReference>
<dbReference type="AlphaFoldDB" id="A0A2K5RC88"/>
<comment type="similarity">
    <text evidence="4">Belongs to the HMGB family.</text>
</comment>
<keyword evidence="6" id="KW-0963">Cytoplasm</keyword>